<dbReference type="Pfam" id="PF06850">
    <property type="entry name" value="PHB_depo_C"/>
    <property type="match status" value="1"/>
</dbReference>
<proteinExistence type="predicted"/>
<dbReference type="Proteomes" id="UP000186221">
    <property type="component" value="Unassembled WGS sequence"/>
</dbReference>
<reference evidence="3" key="1">
    <citation type="submission" date="2017-01" db="EMBL/GenBank/DDBJ databases">
        <authorList>
            <person name="Varghese N."/>
            <person name="Submissions S."/>
        </authorList>
    </citation>
    <scope>NUCLEOTIDE SEQUENCE [LARGE SCALE GENOMIC DNA]</scope>
    <source>
        <strain evidence="3">DSM 19945</strain>
    </source>
</reference>
<dbReference type="InterPro" id="IPR029058">
    <property type="entry name" value="AB_hydrolase_fold"/>
</dbReference>
<dbReference type="RefSeq" id="WP_076484831.1">
    <property type="nucleotide sequence ID" value="NZ_FTOG01000006.1"/>
</dbReference>
<feature type="domain" description="PHB de-polymerase C-terminal" evidence="1">
    <location>
        <begin position="207"/>
        <end position="408"/>
    </location>
</feature>
<dbReference type="PIRSF" id="PIRSF020818">
    <property type="entry name" value="PHB_depoly_PhaZ"/>
    <property type="match status" value="1"/>
</dbReference>
<dbReference type="AlphaFoldDB" id="A0A1N7MKM5"/>
<accession>A0A1N7MKM5</accession>
<dbReference type="SUPFAM" id="SSF53474">
    <property type="entry name" value="alpha/beta-Hydrolases"/>
    <property type="match status" value="1"/>
</dbReference>
<dbReference type="EMBL" id="FTOG01000006">
    <property type="protein sequence ID" value="SIS86657.1"/>
    <property type="molecule type" value="Genomic_DNA"/>
</dbReference>
<dbReference type="NCBIfam" id="TIGR01849">
    <property type="entry name" value="PHB_depoly_PhaZ"/>
    <property type="match status" value="1"/>
</dbReference>
<protein>
    <submittedName>
        <fullName evidence="2">Poly(3-hydroxybutyrate) depolymerase</fullName>
    </submittedName>
</protein>
<dbReference type="PANTHER" id="PTHR36837">
    <property type="entry name" value="POLY(3-HYDROXYALKANOATE) POLYMERASE SUBUNIT PHAC"/>
    <property type="match status" value="1"/>
</dbReference>
<evidence type="ECO:0000313" key="3">
    <source>
        <dbReference type="Proteomes" id="UP000186221"/>
    </source>
</evidence>
<keyword evidence="3" id="KW-1185">Reference proteome</keyword>
<evidence type="ECO:0000259" key="1">
    <source>
        <dbReference type="Pfam" id="PF06850"/>
    </source>
</evidence>
<dbReference type="PANTHER" id="PTHR36837:SF4">
    <property type="entry name" value="BLR0908 PROTEIN"/>
    <property type="match status" value="1"/>
</dbReference>
<dbReference type="InterPro" id="IPR010915">
    <property type="entry name" value="PHB_depoly_PhaZ"/>
</dbReference>
<organism evidence="2 3">
    <name type="scientific">Rhodobacter aestuarii</name>
    <dbReference type="NCBI Taxonomy" id="453582"/>
    <lineage>
        <taxon>Bacteria</taxon>
        <taxon>Pseudomonadati</taxon>
        <taxon>Pseudomonadota</taxon>
        <taxon>Alphaproteobacteria</taxon>
        <taxon>Rhodobacterales</taxon>
        <taxon>Rhodobacter group</taxon>
        <taxon>Rhodobacter</taxon>
    </lineage>
</organism>
<gene>
    <name evidence="2" type="ORF">SAMN05421580_10625</name>
</gene>
<dbReference type="OrthoDB" id="9774318at2"/>
<sequence>MKGIYSYDLMETIRNTNEWMGASARAIASYPVWGLTPHPMFKLMSAWGRVAERSFARMVIKPDWGIRSIPAADGKDHLIDVETLLDKPFGALIHFKVQGRAPMKRRVLLVAPMSGHYATLLRSTVHSLLPDADVYVTDWHNARDIPASEGKFDIEDYTLYLVEFMRLLGPDIHVIAVCQPAPLTLAATAYLAEEDPEAQPRTLTLIGGPIDPDAAATEVTDFGRRVTMGQLEQLVIQRVGFKYKGAGRLVYPGLMQLASFISMNMDKHSKAFTDKIMAEAQGEGSEHDHHNIFYDEYLAVMDMTAEFYLSTVERIFKGLEIAQNKFTVAGKRVDIGKITKVAVKTVEGANDDISAPGQCVAALRLCTGLPEEKKAQHLEPGAGHYGIFAGRSWRNNIRPLVLDFIDANSDDPEPKVAKIRAV</sequence>
<name>A0A1N7MKM5_9RHOB</name>
<dbReference type="Gene3D" id="3.40.50.1820">
    <property type="entry name" value="alpha/beta hydrolase"/>
    <property type="match status" value="1"/>
</dbReference>
<evidence type="ECO:0000313" key="2">
    <source>
        <dbReference type="EMBL" id="SIS86657.1"/>
    </source>
</evidence>
<dbReference type="InterPro" id="IPR051321">
    <property type="entry name" value="PHA/PHB_synthase"/>
</dbReference>
<dbReference type="STRING" id="453582.SAMN05421580_10625"/>
<dbReference type="InterPro" id="IPR009656">
    <property type="entry name" value="PHB_depo_C"/>
</dbReference>